<feature type="compositionally biased region" description="Polar residues" evidence="1">
    <location>
        <begin position="129"/>
        <end position="140"/>
    </location>
</feature>
<gene>
    <name evidence="3" type="ORF">SAMN06269250_0118</name>
</gene>
<evidence type="ECO:0000256" key="2">
    <source>
        <dbReference type="SAM" id="Phobius"/>
    </source>
</evidence>
<feature type="region of interest" description="Disordered" evidence="1">
    <location>
        <begin position="129"/>
        <end position="171"/>
    </location>
</feature>
<keyword evidence="4" id="KW-1185">Reference proteome</keyword>
<evidence type="ECO:0000313" key="4">
    <source>
        <dbReference type="Proteomes" id="UP000219452"/>
    </source>
</evidence>
<dbReference type="AlphaFoldDB" id="A0A286GW39"/>
<keyword evidence="2" id="KW-0472">Membrane</keyword>
<feature type="region of interest" description="Disordered" evidence="1">
    <location>
        <begin position="72"/>
        <end position="91"/>
    </location>
</feature>
<proteinExistence type="predicted"/>
<feature type="transmembrane region" description="Helical" evidence="2">
    <location>
        <begin position="104"/>
        <end position="123"/>
    </location>
</feature>
<evidence type="ECO:0000313" key="3">
    <source>
        <dbReference type="EMBL" id="SOD99701.1"/>
    </source>
</evidence>
<organism evidence="3 4">
    <name type="scientific">Spirosoma fluviale</name>
    <dbReference type="NCBI Taxonomy" id="1597977"/>
    <lineage>
        <taxon>Bacteria</taxon>
        <taxon>Pseudomonadati</taxon>
        <taxon>Bacteroidota</taxon>
        <taxon>Cytophagia</taxon>
        <taxon>Cytophagales</taxon>
        <taxon>Cytophagaceae</taxon>
        <taxon>Spirosoma</taxon>
    </lineage>
</organism>
<sequence>MENLSEEQQEAILAYIFNRMTEPQRVAFDAELEQNPLLREEVDHQRTIQRGMQLLAYKREAADMLKRINVSMDDEIPSGSQSGSEPENDLDRSPLVKPLWGRPMAWVAAASVVMLLGLFIYLLQQPTRTGSKTPVAQTDRPTPPVNNRPPSDSIPTSTPVDSASTAPPVDPANADHLLADAFFRASPKNAPVFSPGPDTDAAAPDDSAAVAIDSANVLRGASLLKRRRDQEAATILQQIVLEGYPGHWRATAEWYLSLAYLRIDKPREARAILSRIARTKGHPYEAEARRLKKEMM</sequence>
<protein>
    <recommendedName>
        <fullName evidence="5">Tetratricopeptide repeat-containing protein</fullName>
    </recommendedName>
</protein>
<dbReference type="EMBL" id="OCNH01000010">
    <property type="protein sequence ID" value="SOD99701.1"/>
    <property type="molecule type" value="Genomic_DNA"/>
</dbReference>
<name>A0A286GW39_9BACT</name>
<feature type="compositionally biased region" description="Polar residues" evidence="1">
    <location>
        <begin position="148"/>
        <end position="165"/>
    </location>
</feature>
<keyword evidence="2" id="KW-0812">Transmembrane</keyword>
<reference evidence="4" key="1">
    <citation type="submission" date="2017-09" db="EMBL/GenBank/DDBJ databases">
        <authorList>
            <person name="Varghese N."/>
            <person name="Submissions S."/>
        </authorList>
    </citation>
    <scope>NUCLEOTIDE SEQUENCE [LARGE SCALE GENOMIC DNA]</scope>
    <source>
        <strain evidence="4">DSM 29961</strain>
    </source>
</reference>
<dbReference type="Proteomes" id="UP000219452">
    <property type="component" value="Unassembled WGS sequence"/>
</dbReference>
<evidence type="ECO:0000256" key="1">
    <source>
        <dbReference type="SAM" id="MobiDB-lite"/>
    </source>
</evidence>
<keyword evidence="2" id="KW-1133">Transmembrane helix</keyword>
<evidence type="ECO:0008006" key="5">
    <source>
        <dbReference type="Google" id="ProtNLM"/>
    </source>
</evidence>
<accession>A0A286GW39</accession>